<keyword evidence="1" id="KW-0472">Membrane</keyword>
<proteinExistence type="predicted"/>
<feature type="transmembrane region" description="Helical" evidence="1">
    <location>
        <begin position="21"/>
        <end position="40"/>
    </location>
</feature>
<evidence type="ECO:0000313" key="2">
    <source>
        <dbReference type="EMBL" id="WEF31895.1"/>
    </source>
</evidence>
<dbReference type="Proteomes" id="UP001216510">
    <property type="component" value="Chromosome"/>
</dbReference>
<feature type="transmembrane region" description="Helical" evidence="1">
    <location>
        <begin position="46"/>
        <end position="69"/>
    </location>
</feature>
<dbReference type="EMBL" id="CP119083">
    <property type="protein sequence ID" value="WEF31895.1"/>
    <property type="molecule type" value="Genomic_DNA"/>
</dbReference>
<sequence>MAHYRPERTVSGPTYGNGFKAVATVLTIALAAYTVSVALRHPLPQFSFGVQALLAGAGAMLAVSLYWFLRATTTIDAEGIRQTGVIDRKVRWDEVRGAKMIGIPYLSWLFPPRMIVRTGTAFATFNGGTQDVLVEFARISLAFQMKK</sequence>
<organism evidence="2 3">
    <name type="scientific">Pseudoduganella chitinolytica</name>
    <dbReference type="NCBI Taxonomy" id="34070"/>
    <lineage>
        <taxon>Bacteria</taxon>
        <taxon>Pseudomonadati</taxon>
        <taxon>Pseudomonadota</taxon>
        <taxon>Betaproteobacteria</taxon>
        <taxon>Burkholderiales</taxon>
        <taxon>Oxalobacteraceae</taxon>
        <taxon>Telluria group</taxon>
        <taxon>Pseudoduganella</taxon>
    </lineage>
</organism>
<name>A0ABY8B7M7_9BURK</name>
<keyword evidence="1" id="KW-1133">Transmembrane helix</keyword>
<accession>A0ABY8B7M7</accession>
<protein>
    <recommendedName>
        <fullName evidence="4">PH domain-containing protein</fullName>
    </recommendedName>
</protein>
<evidence type="ECO:0000256" key="1">
    <source>
        <dbReference type="SAM" id="Phobius"/>
    </source>
</evidence>
<reference evidence="2 3" key="1">
    <citation type="submission" date="2023-02" db="EMBL/GenBank/DDBJ databases">
        <title>Gemone sequence of Telluria chitinolytica ACM 3522T.</title>
        <authorList>
            <person name="Frediansyah A."/>
            <person name="Miess H."/>
            <person name="Gross H."/>
        </authorList>
    </citation>
    <scope>NUCLEOTIDE SEQUENCE [LARGE SCALE GENOMIC DNA]</scope>
    <source>
        <strain evidence="2 3">ACM 3522</strain>
    </source>
</reference>
<dbReference type="RefSeq" id="WP_277414663.1">
    <property type="nucleotide sequence ID" value="NZ_CP119083.1"/>
</dbReference>
<evidence type="ECO:0000313" key="3">
    <source>
        <dbReference type="Proteomes" id="UP001216510"/>
    </source>
</evidence>
<evidence type="ECO:0008006" key="4">
    <source>
        <dbReference type="Google" id="ProtNLM"/>
    </source>
</evidence>
<gene>
    <name evidence="2" type="ORF">PX653_21040</name>
</gene>
<keyword evidence="1" id="KW-0812">Transmembrane</keyword>
<keyword evidence="3" id="KW-1185">Reference proteome</keyword>